<evidence type="ECO:0000313" key="2">
    <source>
        <dbReference type="Proteomes" id="UP001152747"/>
    </source>
</evidence>
<organism evidence="1 2">
    <name type="scientific">Caenorhabditis angaria</name>
    <dbReference type="NCBI Taxonomy" id="860376"/>
    <lineage>
        <taxon>Eukaryota</taxon>
        <taxon>Metazoa</taxon>
        <taxon>Ecdysozoa</taxon>
        <taxon>Nematoda</taxon>
        <taxon>Chromadorea</taxon>
        <taxon>Rhabditida</taxon>
        <taxon>Rhabditina</taxon>
        <taxon>Rhabditomorpha</taxon>
        <taxon>Rhabditoidea</taxon>
        <taxon>Rhabditidae</taxon>
        <taxon>Peloderinae</taxon>
        <taxon>Caenorhabditis</taxon>
    </lineage>
</organism>
<protein>
    <submittedName>
        <fullName evidence="1">Uncharacterized protein</fullName>
    </submittedName>
</protein>
<dbReference type="EMBL" id="CANHGI010000003">
    <property type="protein sequence ID" value="CAI5445238.1"/>
    <property type="molecule type" value="Genomic_DNA"/>
</dbReference>
<dbReference type="GO" id="GO:0045121">
    <property type="term" value="C:membrane raft"/>
    <property type="evidence" value="ECO:0007669"/>
    <property type="project" value="TreeGrafter"/>
</dbReference>
<gene>
    <name evidence="1" type="ORF">CAMP_LOCUS7875</name>
</gene>
<keyword evidence="2" id="KW-1185">Reference proteome</keyword>
<accession>A0A9P1N0A6</accession>
<dbReference type="Proteomes" id="UP001152747">
    <property type="component" value="Unassembled WGS sequence"/>
</dbReference>
<dbReference type="GO" id="GO:0045087">
    <property type="term" value="P:innate immune response"/>
    <property type="evidence" value="ECO:0007669"/>
    <property type="project" value="TreeGrafter"/>
</dbReference>
<sequence>MNRADHIPFWTPETFQNLVDKFIIRTVITQKLRDEIAKIDKNHIFNRVEGRQILKVLFDGTNQAGEIYGTPEELMHNLEVIQHFPNNSEFLGFPDDSMNFLAMIIGMKDKTGTQLLSKNETFLAVYDNILPNKNDKNHWKPHLIARSIGNSLNRALKGTFELTPFLMFQAMATMTMQMGNQVVPPKINFKVKSLDDLYSIFSQLYDKDHDLKLLEELREALELEVKKFPIMKNPEKYRKMFNSQFYWKQKLIEIFDLLDGHGEDKSWFNQKMPFVRVFCDEKLDPNKKFCIAKELENALDRVMKQKYQKPFPKGLFLTENEEDRKLGIIRVVEWETVEKVLKIVKLSINDFPIIPYEFEYTTRQNPVPVNSPYGKYCILARHAFCDVFEQIVNGVQFFQKCNKQNTRKVFDFFEKYQDVFSDSRNYRYFIETWKIEEIIDSAYEELLKYSTEKMYCLQKKHGIPRGEVMKILLNYAPNFLGKPTLRNAYSAFLQNEKQSYFDARDILDVYESSIKNYFLTNSPKMLKFLSNQGIVKVAYCSDISTGDEIPSSSSSTPANPDLKNYAEEYKKAFMTILPKIPYDKFIARETVDKWIDEELAGKNLAPTNLIAISKLEDIHSNATLVVEYLDSEIRNGKSFVKRRIEPMKNASAFSDLLKNHADLNDVFISAIQVFTDGLENKEGIDEKIKDFGENQLMNKLGEAIKEKFENLDPDDESESNTRAHLLQYSKAFQKRDSSNVTAAQLMETLKNLSIKK</sequence>
<dbReference type="PANTHER" id="PTHR21447">
    <property type="entry name" value="RING-TYPE DOMAIN-CONTAINING PROTEIN-RELATED"/>
    <property type="match status" value="1"/>
</dbReference>
<proteinExistence type="predicted"/>
<comment type="caution">
    <text evidence="1">The sequence shown here is derived from an EMBL/GenBank/DDBJ whole genome shotgun (WGS) entry which is preliminary data.</text>
</comment>
<dbReference type="AlphaFoldDB" id="A0A9P1N0A6"/>
<evidence type="ECO:0000313" key="1">
    <source>
        <dbReference type="EMBL" id="CAI5445238.1"/>
    </source>
</evidence>
<dbReference type="PANTHER" id="PTHR21447:SF13">
    <property type="entry name" value="RING-TYPE DOMAIN-CONTAINING PROTEIN"/>
    <property type="match status" value="1"/>
</dbReference>
<reference evidence="1" key="1">
    <citation type="submission" date="2022-11" db="EMBL/GenBank/DDBJ databases">
        <authorList>
            <person name="Kikuchi T."/>
        </authorList>
    </citation>
    <scope>NUCLEOTIDE SEQUENCE</scope>
    <source>
        <strain evidence="1">PS1010</strain>
    </source>
</reference>
<name>A0A9P1N0A6_9PELO</name>